<gene>
    <name evidence="1" type="ORF">A4D02_34835</name>
</gene>
<organism evidence="1 2">
    <name type="scientific">Niastella koreensis</name>
    <dbReference type="NCBI Taxonomy" id="354356"/>
    <lineage>
        <taxon>Bacteria</taxon>
        <taxon>Pseudomonadati</taxon>
        <taxon>Bacteroidota</taxon>
        <taxon>Chitinophagia</taxon>
        <taxon>Chitinophagales</taxon>
        <taxon>Chitinophagaceae</taxon>
        <taxon>Niastella</taxon>
    </lineage>
</organism>
<dbReference type="Gene3D" id="1.50.10.20">
    <property type="match status" value="1"/>
</dbReference>
<name>A0ABX3NSA8_9BACT</name>
<keyword evidence="2" id="KW-1185">Reference proteome</keyword>
<comment type="caution">
    <text evidence="1">The sequence shown here is derived from an EMBL/GenBank/DDBJ whole genome shotgun (WGS) entry which is preliminary data.</text>
</comment>
<proteinExistence type="predicted"/>
<dbReference type="RefSeq" id="WP_014218571.1">
    <property type="nucleotide sequence ID" value="NZ_LWBO01000024.1"/>
</dbReference>
<sequence length="361" mass="41040">MEQLIVEETISGILHNIVSRMSAGSTHITDRGLNGKMGMAIFLFHYGCSYNNEACTAMADELIDDIRNSIGEFTSADYYDGLSGVDAGLNYLLKKGFINEGMAELPETAKQVIYNNVRDFPRENIHKNLYRLSGLGKYFAQDYRKNSLITIGPSSKYNRKCVLHFFYLLRLVDPTLMPQLDNKDFIGILDVLSRIFTTGFREKEIRMILPHSFRGLEMVLFNNPRFKPFTTGCNPFSMALSLLQVYERTTDPGFATFAIRLLEEYEGAVDQLFLLNNSTNADLLYHAIACRKLQTVLKEDSFNNYAAACLDFYKRRINKNDNILHNGHHEYGFPGGYAAEGMALLTLEGCIQGDWLYDLLH</sequence>
<evidence type="ECO:0000313" key="1">
    <source>
        <dbReference type="EMBL" id="OQP44402.1"/>
    </source>
</evidence>
<reference evidence="1 2" key="1">
    <citation type="submission" date="2016-04" db="EMBL/GenBank/DDBJ databases">
        <authorList>
            <person name="Chen L."/>
            <person name="Zhuang W."/>
            <person name="Wang G."/>
        </authorList>
    </citation>
    <scope>NUCLEOTIDE SEQUENCE [LARGE SCALE GENOMIC DNA]</scope>
    <source>
        <strain evidence="2">GR20</strain>
    </source>
</reference>
<protein>
    <recommendedName>
        <fullName evidence="3">Lanthionine synthetase C family protein</fullName>
    </recommendedName>
</protein>
<evidence type="ECO:0008006" key="3">
    <source>
        <dbReference type="Google" id="ProtNLM"/>
    </source>
</evidence>
<dbReference type="EMBL" id="LWBO01000024">
    <property type="protein sequence ID" value="OQP44402.1"/>
    <property type="molecule type" value="Genomic_DNA"/>
</dbReference>
<dbReference type="SUPFAM" id="SSF158745">
    <property type="entry name" value="LanC-like"/>
    <property type="match status" value="1"/>
</dbReference>
<evidence type="ECO:0000313" key="2">
    <source>
        <dbReference type="Proteomes" id="UP000192277"/>
    </source>
</evidence>
<accession>A0ABX3NSA8</accession>
<dbReference type="Proteomes" id="UP000192277">
    <property type="component" value="Unassembled WGS sequence"/>
</dbReference>